<protein>
    <submittedName>
        <fullName evidence="2">Uncharacterized protein</fullName>
    </submittedName>
</protein>
<keyword evidence="1" id="KW-1133">Transmembrane helix</keyword>
<keyword evidence="1" id="KW-0472">Membrane</keyword>
<keyword evidence="3" id="KW-1185">Reference proteome</keyword>
<dbReference type="AlphaFoldDB" id="A0A5J5DEW2"/>
<sequence>MMDEEIIEDRAKLKQGLVKVLQCVATISSAAAVVNPIFGVAGSLIRVVLHHVDDEDIRTLKREFGSVNRALDELSQLNRNTLVQIKKETLDGQYCRVEENLKNQFRKFMDMVEARPEHRERKKDDFEESYSNDLGDQNLHTLYDGVVGKPKLFSRPILEVYLKHSQGDRRTMERLCTRLTYLFCIGLIALMGYAAVIGDDEEGLSEEWAEKMEHVQEKMQEALSSSPVDERTVGIFSNLKGKTQLVCSCWNSSAVKEKQSRFIRNMSTSLERVVAQKKEAIEAVMDMFEKGAEVLASAVGELFPLCEAAAPVLRLALDNVHSKEVFYVKEQFLTVRNKLDVLSTQLEDIDSEIKKGRLDSQYFSVEENIRNQFRKYMDILEAKQQFREVKTRLFVEHFAKTGGEKNLFVLYDALMGTNSFGESVLEVVERYVARNRRLLEDFCVRMKELFCLGLIALLGHCALTQGQEEEDDKILEWSSKIEEVESRMKTTIESCIAAFPEQAKLDAKHLLQEKEEENLQDTTQQLLEFLVKKYDWVSWSVRLINHSGSTYRNWRAGEHFHHVAGQNWFEVLQVNNINLVVSYSTKPQPVPRDCIRQVMEGQGKKGNAPVVVEVLEKQLCGFVVHAVSRHKESAAAWSFPEDCHYWERHKNVAVCVHSE</sequence>
<keyword evidence="1" id="KW-0812">Transmembrane</keyword>
<dbReference type="PANTHER" id="PTHR40472">
    <property type="entry name" value="RICIN B-TYPE LECTIN DOMAIN-CONTAINING PROTEIN"/>
    <property type="match status" value="1"/>
</dbReference>
<gene>
    <name evidence="2" type="ORF">FQN60_017201</name>
</gene>
<accession>A0A5J5DEW2</accession>
<proteinExistence type="predicted"/>
<evidence type="ECO:0000313" key="2">
    <source>
        <dbReference type="EMBL" id="KAA8591827.1"/>
    </source>
</evidence>
<reference evidence="2 3" key="1">
    <citation type="submission" date="2019-08" db="EMBL/GenBank/DDBJ databases">
        <title>A chromosome-level genome assembly, high-density linkage maps, and genome scans reveal the genomic architecture of hybrid incompatibilities underlying speciation via character displacement in darters (Percidae: Etheostominae).</title>
        <authorList>
            <person name="Moran R.L."/>
            <person name="Catchen J.M."/>
            <person name="Fuller R.C."/>
        </authorList>
    </citation>
    <scope>NUCLEOTIDE SEQUENCE [LARGE SCALE GENOMIC DNA]</scope>
    <source>
        <strain evidence="2">EspeVRDwgs_2016</strain>
        <tissue evidence="2">Muscle</tissue>
    </source>
</reference>
<dbReference type="Proteomes" id="UP000327493">
    <property type="component" value="Chromosome 6"/>
</dbReference>
<evidence type="ECO:0000313" key="3">
    <source>
        <dbReference type="Proteomes" id="UP000327493"/>
    </source>
</evidence>
<dbReference type="PANTHER" id="PTHR40472:SF11">
    <property type="entry name" value="RAPUNZEL 3-RELATED"/>
    <property type="match status" value="1"/>
</dbReference>
<feature type="transmembrane region" description="Helical" evidence="1">
    <location>
        <begin position="179"/>
        <end position="197"/>
    </location>
</feature>
<dbReference type="EMBL" id="VOFY01000006">
    <property type="protein sequence ID" value="KAA8591827.1"/>
    <property type="molecule type" value="Genomic_DNA"/>
</dbReference>
<name>A0A5J5DEW2_9PERO</name>
<evidence type="ECO:0000256" key="1">
    <source>
        <dbReference type="SAM" id="Phobius"/>
    </source>
</evidence>
<comment type="caution">
    <text evidence="2">The sequence shown here is derived from an EMBL/GenBank/DDBJ whole genome shotgun (WGS) entry which is preliminary data.</text>
</comment>
<organism evidence="2 3">
    <name type="scientific">Etheostoma spectabile</name>
    <name type="common">orangethroat darter</name>
    <dbReference type="NCBI Taxonomy" id="54343"/>
    <lineage>
        <taxon>Eukaryota</taxon>
        <taxon>Metazoa</taxon>
        <taxon>Chordata</taxon>
        <taxon>Craniata</taxon>
        <taxon>Vertebrata</taxon>
        <taxon>Euteleostomi</taxon>
        <taxon>Actinopterygii</taxon>
        <taxon>Neopterygii</taxon>
        <taxon>Teleostei</taxon>
        <taxon>Neoteleostei</taxon>
        <taxon>Acanthomorphata</taxon>
        <taxon>Eupercaria</taxon>
        <taxon>Perciformes</taxon>
        <taxon>Percoidei</taxon>
        <taxon>Percidae</taxon>
        <taxon>Etheostomatinae</taxon>
        <taxon>Etheostoma</taxon>
    </lineage>
</organism>
<dbReference type="InterPro" id="IPR039051">
    <property type="entry name" value="SE-CTX-like"/>
</dbReference>